<accession>A0A261FYU6</accession>
<sequence>MKVRSYHDARLIVGKECGGFHLTKSHGKENAEWFLVPTSLYDAFPKLPLNGLSPNWFVNRLTGKAYRVRGNPWTPLCESSDGYIYADDLLKTLADISDE</sequence>
<dbReference type="EMBL" id="MWWY01000025">
    <property type="protein sequence ID" value="OZG64145.1"/>
    <property type="molecule type" value="Genomic_DNA"/>
</dbReference>
<dbReference type="Proteomes" id="UP000216074">
    <property type="component" value="Unassembled WGS sequence"/>
</dbReference>
<keyword evidence="2" id="KW-1185">Reference proteome</keyword>
<gene>
    <name evidence="1" type="ORF">BHAP_1312</name>
</gene>
<evidence type="ECO:0000313" key="1">
    <source>
        <dbReference type="EMBL" id="OZG64145.1"/>
    </source>
</evidence>
<evidence type="ECO:0000313" key="2">
    <source>
        <dbReference type="Proteomes" id="UP000216074"/>
    </source>
</evidence>
<protein>
    <submittedName>
        <fullName evidence="1">Uncharacterized protein</fullName>
    </submittedName>
</protein>
<reference evidence="1 2" key="1">
    <citation type="journal article" date="2017" name="BMC Genomics">
        <title>Comparative genomic and phylogenomic analyses of the Bifidobacteriaceae family.</title>
        <authorList>
            <person name="Lugli G.A."/>
            <person name="Milani C."/>
            <person name="Turroni F."/>
            <person name="Duranti S."/>
            <person name="Mancabelli L."/>
            <person name="Mangifesta M."/>
            <person name="Ferrario C."/>
            <person name="Modesto M."/>
            <person name="Mattarelli P."/>
            <person name="Jiri K."/>
            <person name="van Sinderen D."/>
            <person name="Ventura M."/>
        </authorList>
    </citation>
    <scope>NUCLEOTIDE SEQUENCE [LARGE SCALE GENOMIC DNA]</scope>
    <source>
        <strain evidence="1 2">DSM 100202</strain>
    </source>
</reference>
<proteinExistence type="predicted"/>
<dbReference type="AlphaFoldDB" id="A0A261FYU6"/>
<dbReference type="RefSeq" id="WP_094729926.1">
    <property type="nucleotide sequence ID" value="NZ_MWWY01000025.1"/>
</dbReference>
<comment type="caution">
    <text evidence="1">The sequence shown here is derived from an EMBL/GenBank/DDBJ whole genome shotgun (WGS) entry which is preliminary data.</text>
</comment>
<organism evidence="1 2">
    <name type="scientific">Bifidobacterium hapali</name>
    <dbReference type="NCBI Taxonomy" id="1630172"/>
    <lineage>
        <taxon>Bacteria</taxon>
        <taxon>Bacillati</taxon>
        <taxon>Actinomycetota</taxon>
        <taxon>Actinomycetes</taxon>
        <taxon>Bifidobacteriales</taxon>
        <taxon>Bifidobacteriaceae</taxon>
        <taxon>Bifidobacterium</taxon>
    </lineage>
</organism>
<name>A0A261FYU6_9BIFI</name>